<dbReference type="Pfam" id="PF00612">
    <property type="entry name" value="IQ"/>
    <property type="match status" value="1"/>
</dbReference>
<proteinExistence type="predicted"/>
<accession>F0W7I5</accession>
<dbReference type="SMART" id="SM00015">
    <property type="entry name" value="IQ"/>
    <property type="match status" value="2"/>
</dbReference>
<sequence>MTTECYLYMHQNIRSMHNLVGDIEELRSNLLKAAEKLRILEVELRMESHSASISEAFNLVKQYWSSDDLLRQDKPPILSSGEQHTSQEHHYPFDFIGSDSEKYKNLILHGITDCMLRLESNPCQDSREIFIKYIYELSQAYQQEKTLRPQLDQDADRVKNKVKVLRVESLRHRVLLEQCKAHYNDAVEAKTRRDLYHGRLKVSQAGVLPQAETIGRVVVIDHIEHWIPVSTISRPDVLDDVEKLAYKRAERLLMEEEEERCWAVIKLHKLNQRLSGFQALWRGLNARKQQKLLLMRYNEAVPRIQRFWRKSIRNGDRLPIWCVLGREVLIEVSLAKTLAISFTFVPKKDFPPGNWKHLEGKTLEEMMEICREDEYSAGFATNGTFKRFIPRKLTQLKTMEGSYDLACKPGEALGQCGLYIKTRPTRKNECIRMIQSGIIVRLPHNRRELVTVVVDGVRSTAHVPISALTDRWKHVWIQERNKSERTRQVGMRVTVGQKSPHRVIRNYPPEDLLINREDVNIVRPATLRKSALTDDGKRSFHDEPTLSLVYEDQLTHLLMREVPSQRTHHDSKEREQVIEERMKAYRKAWLAFCTQQELNSVVTIQCAWRSRQARREFRRILELRMQEEQHEDELTHRIGNPEKHPVVLTGFFRSKRRGRVPKPRLWLKP</sequence>
<reference evidence="2" key="2">
    <citation type="submission" date="2011-02" db="EMBL/GenBank/DDBJ databases">
        <authorList>
            <person name="MacLean D."/>
        </authorList>
    </citation>
    <scope>NUCLEOTIDE SEQUENCE</scope>
</reference>
<dbReference type="HOGENOM" id="CLU_368639_0_0_1"/>
<evidence type="ECO:0000313" key="2">
    <source>
        <dbReference type="EMBL" id="CCA17086.1"/>
    </source>
</evidence>
<protein>
    <submittedName>
        <fullName evidence="2">Uncharacterized protein AlNc14C30G2791</fullName>
    </submittedName>
</protein>
<organism evidence="2">
    <name type="scientific">Albugo laibachii Nc14</name>
    <dbReference type="NCBI Taxonomy" id="890382"/>
    <lineage>
        <taxon>Eukaryota</taxon>
        <taxon>Sar</taxon>
        <taxon>Stramenopiles</taxon>
        <taxon>Oomycota</taxon>
        <taxon>Peronosporomycetes</taxon>
        <taxon>Albuginales</taxon>
        <taxon>Albuginaceae</taxon>
        <taxon>Albugo</taxon>
    </lineage>
</organism>
<dbReference type="InterPro" id="IPR000048">
    <property type="entry name" value="IQ_motif_EF-hand-BS"/>
</dbReference>
<name>F0W7I5_9STRA</name>
<dbReference type="PROSITE" id="PS50096">
    <property type="entry name" value="IQ"/>
    <property type="match status" value="2"/>
</dbReference>
<feature type="coiled-coil region" evidence="1">
    <location>
        <begin position="16"/>
        <end position="43"/>
    </location>
</feature>
<reference evidence="2" key="1">
    <citation type="journal article" date="2011" name="PLoS Biol.">
        <title>Gene gain and loss during evolution of obligate parasitism in the white rust pathogen of Arabidopsis thaliana.</title>
        <authorList>
            <person name="Kemen E."/>
            <person name="Gardiner A."/>
            <person name="Schultz-Larsen T."/>
            <person name="Kemen A.C."/>
            <person name="Balmuth A.L."/>
            <person name="Robert-Seilaniantz A."/>
            <person name="Bailey K."/>
            <person name="Holub E."/>
            <person name="Studholme D.J."/>
            <person name="Maclean D."/>
            <person name="Jones J.D."/>
        </authorList>
    </citation>
    <scope>NUCLEOTIDE SEQUENCE</scope>
</reference>
<keyword evidence="1" id="KW-0175">Coiled coil</keyword>
<dbReference type="EMBL" id="FR824075">
    <property type="protein sequence ID" value="CCA17086.1"/>
    <property type="molecule type" value="Genomic_DNA"/>
</dbReference>
<gene>
    <name evidence="2" type="primary">AlNc14C30G2791</name>
    <name evidence="2" type="ORF">ALNC14_032290</name>
</gene>
<dbReference type="AlphaFoldDB" id="F0W7I5"/>
<evidence type="ECO:0000256" key="1">
    <source>
        <dbReference type="SAM" id="Coils"/>
    </source>
</evidence>